<dbReference type="InterPro" id="IPR011989">
    <property type="entry name" value="ARM-like"/>
</dbReference>
<dbReference type="PANTHER" id="PTHR22895">
    <property type="entry name" value="ARMADILLO REPEAT-CONTAINING PROTEIN 6"/>
    <property type="match status" value="1"/>
</dbReference>
<evidence type="ECO:0000313" key="4">
    <source>
        <dbReference type="Proteomes" id="UP001164746"/>
    </source>
</evidence>
<protein>
    <submittedName>
        <fullName evidence="3">AARA-like protein</fullName>
    </submittedName>
</protein>
<proteinExistence type="predicted"/>
<reference evidence="3" key="1">
    <citation type="submission" date="2022-11" db="EMBL/GenBank/DDBJ databases">
        <title>Centuries of genome instability and evolution in soft-shell clam transmissible cancer (bioRxiv).</title>
        <authorList>
            <person name="Hart S.F.M."/>
            <person name="Yonemitsu M.A."/>
            <person name="Giersch R.M."/>
            <person name="Beal B.F."/>
            <person name="Arriagada G."/>
            <person name="Davis B.W."/>
            <person name="Ostrander E.A."/>
            <person name="Goff S.P."/>
            <person name="Metzger M.J."/>
        </authorList>
    </citation>
    <scope>NUCLEOTIDE SEQUENCE</scope>
    <source>
        <strain evidence="3">MELC-2E11</strain>
        <tissue evidence="3">Siphon/mantle</tissue>
    </source>
</reference>
<feature type="compositionally biased region" description="Polar residues" evidence="2">
    <location>
        <begin position="633"/>
        <end position="642"/>
    </location>
</feature>
<dbReference type="InterPro" id="IPR000225">
    <property type="entry name" value="Armadillo"/>
</dbReference>
<dbReference type="EMBL" id="CP111016">
    <property type="protein sequence ID" value="WAR05560.1"/>
    <property type="molecule type" value="Genomic_DNA"/>
</dbReference>
<dbReference type="SMART" id="SM00185">
    <property type="entry name" value="ARM"/>
    <property type="match status" value="6"/>
</dbReference>
<dbReference type="SUPFAM" id="SSF48371">
    <property type="entry name" value="ARM repeat"/>
    <property type="match status" value="1"/>
</dbReference>
<evidence type="ECO:0000313" key="3">
    <source>
        <dbReference type="EMBL" id="WAR05560.1"/>
    </source>
</evidence>
<feature type="region of interest" description="Disordered" evidence="2">
    <location>
        <begin position="624"/>
        <end position="651"/>
    </location>
</feature>
<accession>A0ABY7E995</accession>
<dbReference type="Gene3D" id="1.25.10.10">
    <property type="entry name" value="Leucine-rich Repeat Variant"/>
    <property type="match status" value="2"/>
</dbReference>
<organism evidence="3 4">
    <name type="scientific">Mya arenaria</name>
    <name type="common">Soft-shell clam</name>
    <dbReference type="NCBI Taxonomy" id="6604"/>
    <lineage>
        <taxon>Eukaryota</taxon>
        <taxon>Metazoa</taxon>
        <taxon>Spiralia</taxon>
        <taxon>Lophotrochozoa</taxon>
        <taxon>Mollusca</taxon>
        <taxon>Bivalvia</taxon>
        <taxon>Autobranchia</taxon>
        <taxon>Heteroconchia</taxon>
        <taxon>Euheterodonta</taxon>
        <taxon>Imparidentia</taxon>
        <taxon>Neoheterodontei</taxon>
        <taxon>Myida</taxon>
        <taxon>Myoidea</taxon>
        <taxon>Myidae</taxon>
        <taxon>Mya</taxon>
    </lineage>
</organism>
<dbReference type="InterPro" id="IPR016024">
    <property type="entry name" value="ARM-type_fold"/>
</dbReference>
<dbReference type="Proteomes" id="UP001164746">
    <property type="component" value="Chromosome 5"/>
</dbReference>
<name>A0ABY7E995_MYAAR</name>
<gene>
    <name evidence="3" type="ORF">MAR_020929</name>
</gene>
<sequence>MCLLLCRRRSPKKTSLERCNPGDSHTVRCECGLEISVKCEWGSAISSTSGTPVLPACSPNKETSEASERRKSTSLISTIERLETGNADLEFVIASCRELGHVEHQEASLHYLCVNEGIERLHHNMKTFGEDTDLLIVVLDIFGYYSFQDEWRCILTEKVQPSEILRTMACHEGDPNVVEKCCIVLENLALSEDIARSMMYVGGVHSILSMMSRYDKHVDVLKHCCTTLGTFASHDDTCQAVSEAGATSAVMLAMTSYITYPEIQQSCCWALASLSRAAPELEEDACRSALVLLLDSTQMFMANVELLEHVCYAISTLVAVRECVHVNVVKNDGISKLIELMKRYDDNVDIQLHSCKVIGNLAVNDNFRRYVEDMGASEAIISCMLGLEKNALIQSTGCMTLTNISAKDKGCWWIAEESGISVIAMSLRNFPNCPEIMAFGCSCLANLPRRGMNTVALGSAESSLLYLRQQHSLSTEVALALCAFYENALKAGTECGKLVTSVAMETMTQIMQDFEDIEIQVTGCQIMAQVVLDSVRGSNIQNVCDAVSKSMKAHGDNNEIQLGGCHILSIIGSGFHRQNVQKRESVDFMGPLVTVTHRKSVTEELLDVASAAIHRLRKFTDGVLDDTEEGDSDASQTESTSDGVPIDNVYQ</sequence>
<keyword evidence="1" id="KW-0677">Repeat</keyword>
<evidence type="ECO:0000256" key="2">
    <source>
        <dbReference type="SAM" id="MobiDB-lite"/>
    </source>
</evidence>
<keyword evidence="4" id="KW-1185">Reference proteome</keyword>
<dbReference type="PANTHER" id="PTHR22895:SF0">
    <property type="entry name" value="ARMADILLO REPEAT-CONTAINING PROTEIN 6"/>
    <property type="match status" value="1"/>
</dbReference>
<evidence type="ECO:0000256" key="1">
    <source>
        <dbReference type="ARBA" id="ARBA00022737"/>
    </source>
</evidence>